<feature type="transmembrane region" description="Helical" evidence="1">
    <location>
        <begin position="84"/>
        <end position="104"/>
    </location>
</feature>
<dbReference type="OrthoDB" id="72269at2759"/>
<accession>A0A0D1ZBT6</accession>
<dbReference type="GeneID" id="27324473"/>
<sequence length="388" mass="42433">MAMTLSKVSLLVLALLGFYTLWVFPYKNGLLKILGHQTEPGAVIPGPTIAPMKQTYTGIRPVDNQLTVLVSFFYTAIDGNRADISLSFLALGGQVLGLWVLIMVESLRNAHRGMFFLTATTLLGLGVAIIGYACVTPLWFILHLWTSPTVVRPKADHLLVNIPIMLAIIPVSISLGFGLPSVLMTLPAPSFITFETKQIFAAIQQGWALWIGISQFSLSTLAMIFDPAASVLDEEEKRVKTIKYLRGVYLFSILSSSVPHLAGLSLSLLAYAFPVLFSPTYLPQLQPQQIYWPVNPFSSQEVRTLPEGALWFLQWDLIVTVAANLVWGMSVGASGREQRSTIAQTLIGLGQTVITTLVLGPSAAVAFSLWSRDELVFRSSTAVGKKHQ</sequence>
<feature type="transmembrane region" description="Helical" evidence="1">
    <location>
        <begin position="247"/>
        <end position="273"/>
    </location>
</feature>
<keyword evidence="1" id="KW-0472">Membrane</keyword>
<dbReference type="AlphaFoldDB" id="A0A0D1ZBT6"/>
<reference evidence="2 3" key="1">
    <citation type="submission" date="2015-01" db="EMBL/GenBank/DDBJ databases">
        <title>The Genome Sequence of Exophiala mesophila CBS40295.</title>
        <authorList>
            <consortium name="The Broad Institute Genomics Platform"/>
            <person name="Cuomo C."/>
            <person name="de Hoog S."/>
            <person name="Gorbushina A."/>
            <person name="Stielow B."/>
            <person name="Teixiera M."/>
            <person name="Abouelleil A."/>
            <person name="Chapman S.B."/>
            <person name="Priest M."/>
            <person name="Young S.K."/>
            <person name="Wortman J."/>
            <person name="Nusbaum C."/>
            <person name="Birren B."/>
        </authorList>
    </citation>
    <scope>NUCLEOTIDE SEQUENCE [LARGE SCALE GENOMIC DNA]</scope>
    <source>
        <strain evidence="2 3">CBS 40295</strain>
    </source>
</reference>
<dbReference type="RefSeq" id="XP_016223741.1">
    <property type="nucleotide sequence ID" value="XM_016371448.1"/>
</dbReference>
<keyword evidence="1" id="KW-1133">Transmembrane helix</keyword>
<dbReference type="VEuPathDB" id="FungiDB:PV10_06628"/>
<dbReference type="OMA" id="DNYFAFM"/>
<evidence type="ECO:0000313" key="2">
    <source>
        <dbReference type="EMBL" id="KIV92167.1"/>
    </source>
</evidence>
<dbReference type="STRING" id="212818.A0A0D1ZBT6"/>
<dbReference type="HOGENOM" id="CLU_038717_0_0_1"/>
<name>A0A0D1ZBT6_EXOME</name>
<feature type="transmembrane region" description="Helical" evidence="1">
    <location>
        <begin position="346"/>
        <end position="370"/>
    </location>
</feature>
<proteinExistence type="predicted"/>
<dbReference type="EMBL" id="KN847523">
    <property type="protein sequence ID" value="KIV92167.1"/>
    <property type="molecule type" value="Genomic_DNA"/>
</dbReference>
<feature type="transmembrane region" description="Helical" evidence="1">
    <location>
        <begin position="116"/>
        <end position="142"/>
    </location>
</feature>
<evidence type="ECO:0000313" key="3">
    <source>
        <dbReference type="Proteomes" id="UP000054302"/>
    </source>
</evidence>
<evidence type="ECO:0000256" key="1">
    <source>
        <dbReference type="SAM" id="Phobius"/>
    </source>
</evidence>
<feature type="transmembrane region" description="Helical" evidence="1">
    <location>
        <begin position="312"/>
        <end position="334"/>
    </location>
</feature>
<dbReference type="Proteomes" id="UP000054302">
    <property type="component" value="Unassembled WGS sequence"/>
</dbReference>
<feature type="transmembrane region" description="Helical" evidence="1">
    <location>
        <begin position="162"/>
        <end position="183"/>
    </location>
</feature>
<protein>
    <submittedName>
        <fullName evidence="2">Uncharacterized protein</fullName>
    </submittedName>
</protein>
<keyword evidence="3" id="KW-1185">Reference proteome</keyword>
<gene>
    <name evidence="2" type="ORF">PV10_06628</name>
</gene>
<keyword evidence="1" id="KW-0812">Transmembrane</keyword>
<organism evidence="2 3">
    <name type="scientific">Exophiala mesophila</name>
    <name type="common">Black yeast-like fungus</name>
    <dbReference type="NCBI Taxonomy" id="212818"/>
    <lineage>
        <taxon>Eukaryota</taxon>
        <taxon>Fungi</taxon>
        <taxon>Dikarya</taxon>
        <taxon>Ascomycota</taxon>
        <taxon>Pezizomycotina</taxon>
        <taxon>Eurotiomycetes</taxon>
        <taxon>Chaetothyriomycetidae</taxon>
        <taxon>Chaetothyriales</taxon>
        <taxon>Herpotrichiellaceae</taxon>
        <taxon>Exophiala</taxon>
    </lineage>
</organism>